<dbReference type="CDD" id="cd00130">
    <property type="entry name" value="PAS"/>
    <property type="match status" value="1"/>
</dbReference>
<evidence type="ECO:0000313" key="12">
    <source>
        <dbReference type="Proteomes" id="UP001181622"/>
    </source>
</evidence>
<dbReference type="InterPro" id="IPR005467">
    <property type="entry name" value="His_kinase_dom"/>
</dbReference>
<dbReference type="InterPro" id="IPR003594">
    <property type="entry name" value="HATPase_dom"/>
</dbReference>
<dbReference type="Proteomes" id="UP001181622">
    <property type="component" value="Unassembled WGS sequence"/>
</dbReference>
<dbReference type="SUPFAM" id="SSF47384">
    <property type="entry name" value="Homodimeric domain of signal transducing histidine kinase"/>
    <property type="match status" value="1"/>
</dbReference>
<feature type="region of interest" description="Disordered" evidence="7">
    <location>
        <begin position="577"/>
        <end position="596"/>
    </location>
</feature>
<dbReference type="NCBIfam" id="TIGR00229">
    <property type="entry name" value="sensory_box"/>
    <property type="match status" value="1"/>
</dbReference>
<dbReference type="SMART" id="SM00387">
    <property type="entry name" value="HATPase_c"/>
    <property type="match status" value="1"/>
</dbReference>
<sequence length="596" mass="60742">MLQIAGIKALAEHVAQRVHPLAADDATLALRHRDTILTHLAVGAVPFAGLPALLALGHPLTGLGVAAFAWATAPIVTALGLSRSGALDRALIGFAIAFCAMAAGAAALTGGLGSPALALLLLPTIEAALGGSRLALRSAAAAAAAGLVGVALLAPAGAPAIAFEPAFAIVCGAASAVYALALAARAAALDAALERAGQPSDDRFELFAGSVGDLVTRHAANGAVVFASPAARDLLGLSPRELLDDGLFQRVHIADRPALLQALAAAADGEGTVTAEIRLKREASAGGGAPAFLWVEAQARRVRAHEADSASAARHPVIAMFRDVGARKAYEEELVAARQEAERASLAKTRFLAHMSHELRTPLNAIIGFSEALSDDALMRPTPERRAEYAALIRGSGEHLLEIVSSILDAARIESGAFAVTRRTCALAPIVDTCVNLVALKAQADGVTVSVEAAADTPDVDADPRAMTQIALNLLANAVKFTPRGGRVTVSLGRSRGGVALSVRDTGCGIAPEHIARLGEAFFRAGDGAVREGTGLGLSVVRGLVALHGGELDVQSALGQGTTVTVFLPPAEAAPPIPIGRASADDATNERAKRRA</sequence>
<feature type="domain" description="Histidine kinase" evidence="9">
    <location>
        <begin position="354"/>
        <end position="572"/>
    </location>
</feature>
<proteinExistence type="predicted"/>
<dbReference type="Gene3D" id="3.30.450.20">
    <property type="entry name" value="PAS domain"/>
    <property type="match status" value="1"/>
</dbReference>
<evidence type="ECO:0000256" key="7">
    <source>
        <dbReference type="SAM" id="MobiDB-lite"/>
    </source>
</evidence>
<reference evidence="11" key="1">
    <citation type="submission" date="2020-10" db="EMBL/GenBank/DDBJ databases">
        <authorList>
            <person name="Abbas A."/>
            <person name="Razzaq R."/>
            <person name="Waqas M."/>
            <person name="Abbas N."/>
            <person name="Nielsen T.K."/>
            <person name="Hansen L.H."/>
            <person name="Hussain S."/>
            <person name="Shahid M."/>
        </authorList>
    </citation>
    <scope>NUCLEOTIDE SEQUENCE</scope>
    <source>
        <strain evidence="11">S14</strain>
    </source>
</reference>
<feature type="transmembrane region" description="Helical" evidence="8">
    <location>
        <begin position="166"/>
        <end position="188"/>
    </location>
</feature>
<evidence type="ECO:0000259" key="9">
    <source>
        <dbReference type="PROSITE" id="PS50109"/>
    </source>
</evidence>
<keyword evidence="5 11" id="KW-0418">Kinase</keyword>
<keyword evidence="12" id="KW-1185">Reference proteome</keyword>
<evidence type="ECO:0000256" key="1">
    <source>
        <dbReference type="ARBA" id="ARBA00000085"/>
    </source>
</evidence>
<dbReference type="InterPro" id="IPR000014">
    <property type="entry name" value="PAS"/>
</dbReference>
<evidence type="ECO:0000256" key="4">
    <source>
        <dbReference type="ARBA" id="ARBA00022679"/>
    </source>
</evidence>
<dbReference type="InterPro" id="IPR004358">
    <property type="entry name" value="Sig_transdc_His_kin-like_C"/>
</dbReference>
<dbReference type="Gene3D" id="3.30.565.10">
    <property type="entry name" value="Histidine kinase-like ATPase, C-terminal domain"/>
    <property type="match status" value="1"/>
</dbReference>
<feature type="transmembrane region" description="Helical" evidence="8">
    <location>
        <begin position="134"/>
        <end position="154"/>
    </location>
</feature>
<dbReference type="InterPro" id="IPR013655">
    <property type="entry name" value="PAS_fold_3"/>
</dbReference>
<dbReference type="InterPro" id="IPR050736">
    <property type="entry name" value="Sensor_HK_Regulatory"/>
</dbReference>
<dbReference type="CDD" id="cd00082">
    <property type="entry name" value="HisKA"/>
    <property type="match status" value="1"/>
</dbReference>
<dbReference type="RefSeq" id="WP_309392388.1">
    <property type="nucleotide sequence ID" value="NZ_JADBEO010000026.1"/>
</dbReference>
<keyword evidence="8" id="KW-1133">Transmembrane helix</keyword>
<dbReference type="EMBL" id="JADBEO010000026">
    <property type="protein sequence ID" value="MDR4307488.1"/>
    <property type="molecule type" value="Genomic_DNA"/>
</dbReference>
<dbReference type="InterPro" id="IPR036097">
    <property type="entry name" value="HisK_dim/P_sf"/>
</dbReference>
<name>A0ABU1DH89_9HYPH</name>
<dbReference type="InterPro" id="IPR003661">
    <property type="entry name" value="HisK_dim/P_dom"/>
</dbReference>
<dbReference type="SMART" id="SM00388">
    <property type="entry name" value="HisKA"/>
    <property type="match status" value="1"/>
</dbReference>
<dbReference type="Pfam" id="PF00512">
    <property type="entry name" value="HisKA"/>
    <property type="match status" value="1"/>
</dbReference>
<accession>A0ABU1DH89</accession>
<dbReference type="SMART" id="SM00091">
    <property type="entry name" value="PAS"/>
    <property type="match status" value="1"/>
</dbReference>
<evidence type="ECO:0000313" key="11">
    <source>
        <dbReference type="EMBL" id="MDR4307488.1"/>
    </source>
</evidence>
<organism evidence="11 12">
    <name type="scientific">Chelatococcus sambhunathii</name>
    <dbReference type="NCBI Taxonomy" id="363953"/>
    <lineage>
        <taxon>Bacteria</taxon>
        <taxon>Pseudomonadati</taxon>
        <taxon>Pseudomonadota</taxon>
        <taxon>Alphaproteobacteria</taxon>
        <taxon>Hyphomicrobiales</taxon>
        <taxon>Chelatococcaceae</taxon>
        <taxon>Chelatococcus</taxon>
    </lineage>
</organism>
<evidence type="ECO:0000256" key="5">
    <source>
        <dbReference type="ARBA" id="ARBA00022777"/>
    </source>
</evidence>
<dbReference type="EC" id="2.7.13.3" evidence="2"/>
<dbReference type="PANTHER" id="PTHR43711">
    <property type="entry name" value="TWO-COMPONENT HISTIDINE KINASE"/>
    <property type="match status" value="1"/>
</dbReference>
<protein>
    <recommendedName>
        <fullName evidence="2">histidine kinase</fullName>
        <ecNumber evidence="2">2.7.13.3</ecNumber>
    </recommendedName>
</protein>
<keyword evidence="6" id="KW-0902">Two-component regulatory system</keyword>
<dbReference type="PRINTS" id="PR00344">
    <property type="entry name" value="BCTRLSENSOR"/>
</dbReference>
<dbReference type="InterPro" id="IPR036890">
    <property type="entry name" value="HATPase_C_sf"/>
</dbReference>
<dbReference type="PANTHER" id="PTHR43711:SF26">
    <property type="entry name" value="SENSOR HISTIDINE KINASE RCSC"/>
    <property type="match status" value="1"/>
</dbReference>
<evidence type="ECO:0000256" key="3">
    <source>
        <dbReference type="ARBA" id="ARBA00022553"/>
    </source>
</evidence>
<evidence type="ECO:0000256" key="6">
    <source>
        <dbReference type="ARBA" id="ARBA00023012"/>
    </source>
</evidence>
<feature type="transmembrane region" description="Helical" evidence="8">
    <location>
        <begin position="36"/>
        <end position="56"/>
    </location>
</feature>
<dbReference type="PROSITE" id="PS50109">
    <property type="entry name" value="HIS_KIN"/>
    <property type="match status" value="1"/>
</dbReference>
<dbReference type="SUPFAM" id="SSF55785">
    <property type="entry name" value="PYP-like sensor domain (PAS domain)"/>
    <property type="match status" value="1"/>
</dbReference>
<keyword evidence="8" id="KW-0472">Membrane</keyword>
<dbReference type="Gene3D" id="1.10.287.130">
    <property type="match status" value="1"/>
</dbReference>
<keyword evidence="3" id="KW-0597">Phosphoprotein</keyword>
<evidence type="ECO:0000259" key="10">
    <source>
        <dbReference type="PROSITE" id="PS50112"/>
    </source>
</evidence>
<feature type="transmembrane region" description="Helical" evidence="8">
    <location>
        <begin position="94"/>
        <end position="122"/>
    </location>
</feature>
<evidence type="ECO:0000256" key="8">
    <source>
        <dbReference type="SAM" id="Phobius"/>
    </source>
</evidence>
<keyword evidence="8" id="KW-0812">Transmembrane</keyword>
<dbReference type="GO" id="GO:0016301">
    <property type="term" value="F:kinase activity"/>
    <property type="evidence" value="ECO:0007669"/>
    <property type="project" value="UniProtKB-KW"/>
</dbReference>
<dbReference type="SUPFAM" id="SSF55874">
    <property type="entry name" value="ATPase domain of HSP90 chaperone/DNA topoisomerase II/histidine kinase"/>
    <property type="match status" value="1"/>
</dbReference>
<dbReference type="InterPro" id="IPR035965">
    <property type="entry name" value="PAS-like_dom_sf"/>
</dbReference>
<feature type="transmembrane region" description="Helical" evidence="8">
    <location>
        <begin position="63"/>
        <end position="82"/>
    </location>
</feature>
<feature type="domain" description="PAS" evidence="10">
    <location>
        <begin position="200"/>
        <end position="270"/>
    </location>
</feature>
<evidence type="ECO:0000256" key="2">
    <source>
        <dbReference type="ARBA" id="ARBA00012438"/>
    </source>
</evidence>
<dbReference type="Pfam" id="PF08447">
    <property type="entry name" value="PAS_3"/>
    <property type="match status" value="1"/>
</dbReference>
<dbReference type="PROSITE" id="PS50112">
    <property type="entry name" value="PAS"/>
    <property type="match status" value="1"/>
</dbReference>
<dbReference type="Pfam" id="PF02518">
    <property type="entry name" value="HATPase_c"/>
    <property type="match status" value="1"/>
</dbReference>
<comment type="catalytic activity">
    <reaction evidence="1">
        <text>ATP + protein L-histidine = ADP + protein N-phospho-L-histidine.</text>
        <dbReference type="EC" id="2.7.13.3"/>
    </reaction>
</comment>
<comment type="caution">
    <text evidence="11">The sequence shown here is derived from an EMBL/GenBank/DDBJ whole genome shotgun (WGS) entry which is preliminary data.</text>
</comment>
<dbReference type="CDD" id="cd00075">
    <property type="entry name" value="HATPase"/>
    <property type="match status" value="1"/>
</dbReference>
<gene>
    <name evidence="11" type="ORF">IHQ68_12755</name>
</gene>
<keyword evidence="4" id="KW-0808">Transferase</keyword>